<protein>
    <submittedName>
        <fullName evidence="4">NUDIX domain-containing protein</fullName>
    </submittedName>
</protein>
<name>A0A553SMD4_NIACI</name>
<dbReference type="PANTHER" id="PTHR43046:SF14">
    <property type="entry name" value="MUTT_NUDIX FAMILY PROTEIN"/>
    <property type="match status" value="1"/>
</dbReference>
<dbReference type="InterPro" id="IPR000086">
    <property type="entry name" value="NUDIX_hydrolase_dom"/>
</dbReference>
<dbReference type="RefSeq" id="WP_185766424.1">
    <property type="nucleotide sequence ID" value="NZ_RIBP01000004.1"/>
</dbReference>
<accession>A0A553SMD4</accession>
<evidence type="ECO:0000313" key="4">
    <source>
        <dbReference type="EMBL" id="TRZ38154.1"/>
    </source>
</evidence>
<comment type="cofactor">
    <cofactor evidence="1">
        <name>Mg(2+)</name>
        <dbReference type="ChEBI" id="CHEBI:18420"/>
    </cofactor>
</comment>
<organism evidence="4 5">
    <name type="scientific">Niallia circulans</name>
    <name type="common">Bacillus circulans</name>
    <dbReference type="NCBI Taxonomy" id="1397"/>
    <lineage>
        <taxon>Bacteria</taxon>
        <taxon>Bacillati</taxon>
        <taxon>Bacillota</taxon>
        <taxon>Bacilli</taxon>
        <taxon>Bacillales</taxon>
        <taxon>Bacillaceae</taxon>
        <taxon>Niallia</taxon>
    </lineage>
</organism>
<proteinExistence type="predicted"/>
<dbReference type="Proteomes" id="UP000319837">
    <property type="component" value="Unassembled WGS sequence"/>
</dbReference>
<gene>
    <name evidence="4" type="ORF">CEQ21_22360</name>
</gene>
<reference evidence="5" key="1">
    <citation type="submission" date="2018-10" db="EMBL/GenBank/DDBJ databases">
        <title>FDA dAtabase for Regulatory Grade micrObial Sequences (FDA-ARGOS): Supporting development and validation of Infectious Disease Dx tests.</title>
        <authorList>
            <person name="Minogue T."/>
            <person name="Wolcott M."/>
            <person name="Wasieloski L."/>
            <person name="Aguilar W."/>
            <person name="Moore D."/>
            <person name="Tallon L."/>
            <person name="Sadzewicz L."/>
            <person name="Sengamalay N."/>
            <person name="Ott S."/>
            <person name="Godinez A."/>
            <person name="Nagaraj S."/>
            <person name="Vavikolanu K."/>
            <person name="Vyas G."/>
            <person name="Nadendla S."/>
            <person name="George J."/>
            <person name="Sichtig H."/>
        </authorList>
    </citation>
    <scope>NUCLEOTIDE SEQUENCE [LARGE SCALE GENOMIC DNA]</scope>
    <source>
        <strain evidence="5">FDAARGOS_343</strain>
    </source>
</reference>
<dbReference type="PANTHER" id="PTHR43046">
    <property type="entry name" value="GDP-MANNOSE MANNOSYL HYDROLASE"/>
    <property type="match status" value="1"/>
</dbReference>
<evidence type="ECO:0000256" key="2">
    <source>
        <dbReference type="ARBA" id="ARBA00022801"/>
    </source>
</evidence>
<dbReference type="InterPro" id="IPR015797">
    <property type="entry name" value="NUDIX_hydrolase-like_dom_sf"/>
</dbReference>
<evidence type="ECO:0000313" key="5">
    <source>
        <dbReference type="Proteomes" id="UP000319837"/>
    </source>
</evidence>
<comment type="caution">
    <text evidence="4">The sequence shown here is derived from an EMBL/GenBank/DDBJ whole genome shotgun (WGS) entry which is preliminary data.</text>
</comment>
<dbReference type="GO" id="GO:0016787">
    <property type="term" value="F:hydrolase activity"/>
    <property type="evidence" value="ECO:0007669"/>
    <property type="project" value="UniProtKB-KW"/>
</dbReference>
<dbReference type="Pfam" id="PF00293">
    <property type="entry name" value="NUDIX"/>
    <property type="match status" value="1"/>
</dbReference>
<dbReference type="InterPro" id="IPR020476">
    <property type="entry name" value="Nudix_hydrolase"/>
</dbReference>
<dbReference type="EMBL" id="RIBP01000004">
    <property type="protein sequence ID" value="TRZ38154.1"/>
    <property type="molecule type" value="Genomic_DNA"/>
</dbReference>
<evidence type="ECO:0000256" key="1">
    <source>
        <dbReference type="ARBA" id="ARBA00001946"/>
    </source>
</evidence>
<keyword evidence="2" id="KW-0378">Hydrolase</keyword>
<evidence type="ECO:0000259" key="3">
    <source>
        <dbReference type="PROSITE" id="PS51462"/>
    </source>
</evidence>
<dbReference type="Gene3D" id="3.90.79.10">
    <property type="entry name" value="Nucleoside Triphosphate Pyrophosphohydrolase"/>
    <property type="match status" value="1"/>
</dbReference>
<dbReference type="PRINTS" id="PR00502">
    <property type="entry name" value="NUDIXFAMILY"/>
</dbReference>
<dbReference type="PROSITE" id="PS51462">
    <property type="entry name" value="NUDIX"/>
    <property type="match status" value="1"/>
</dbReference>
<dbReference type="AlphaFoldDB" id="A0A553SMD4"/>
<dbReference type="SUPFAM" id="SSF55811">
    <property type="entry name" value="Nudix"/>
    <property type="match status" value="1"/>
</dbReference>
<feature type="domain" description="Nudix hydrolase" evidence="3">
    <location>
        <begin position="15"/>
        <end position="141"/>
    </location>
</feature>
<sequence>MEEIFGEKRTDSQYRYRKGVYAVILLEGKVMTVLNSHGHYFLPGGGVEMGESNQESLTREVLEETGYIVEKAEYIGNAGNYFTSFQNKPIYNDGYFYRTSIGKQAQNPTETEYSMKWINVKDSQSLLFHAHHVWAIKKAVQKMM</sequence>